<name>A0A0V0GQ48_SOLCH</name>
<sequence length="60" mass="7084">EVLLSSVLQIIPIHVLSAIFPPNCVMKEFHKIFAKFYWSNKLTCRSKHWVAWEKVCLPKK</sequence>
<organism evidence="1">
    <name type="scientific">Solanum chacoense</name>
    <name type="common">Chaco potato</name>
    <dbReference type="NCBI Taxonomy" id="4108"/>
    <lineage>
        <taxon>Eukaryota</taxon>
        <taxon>Viridiplantae</taxon>
        <taxon>Streptophyta</taxon>
        <taxon>Embryophyta</taxon>
        <taxon>Tracheophyta</taxon>
        <taxon>Spermatophyta</taxon>
        <taxon>Magnoliopsida</taxon>
        <taxon>eudicotyledons</taxon>
        <taxon>Gunneridae</taxon>
        <taxon>Pentapetalae</taxon>
        <taxon>asterids</taxon>
        <taxon>lamiids</taxon>
        <taxon>Solanales</taxon>
        <taxon>Solanaceae</taxon>
        <taxon>Solanoideae</taxon>
        <taxon>Solaneae</taxon>
        <taxon>Solanum</taxon>
    </lineage>
</organism>
<reference evidence="1" key="1">
    <citation type="submission" date="2015-12" db="EMBL/GenBank/DDBJ databases">
        <title>Gene expression during late stages of embryo sac development: a critical building block for successful pollen-pistil interactions.</title>
        <authorList>
            <person name="Liu Y."/>
            <person name="Joly V."/>
            <person name="Sabar M."/>
            <person name="Matton D.P."/>
        </authorList>
    </citation>
    <scope>NUCLEOTIDE SEQUENCE</scope>
</reference>
<feature type="non-terminal residue" evidence="1">
    <location>
        <position position="1"/>
    </location>
</feature>
<evidence type="ECO:0000313" key="1">
    <source>
        <dbReference type="EMBL" id="JAP09435.1"/>
    </source>
</evidence>
<dbReference type="PANTHER" id="PTHR33116:SF67">
    <property type="entry name" value="REVERSE TRANSCRIPTASE"/>
    <property type="match status" value="1"/>
</dbReference>
<proteinExistence type="predicted"/>
<dbReference type="EMBL" id="GEDG01035014">
    <property type="protein sequence ID" value="JAP09435.1"/>
    <property type="molecule type" value="Transcribed_RNA"/>
</dbReference>
<protein>
    <submittedName>
        <fullName evidence="1">Putative ovule protein</fullName>
    </submittedName>
</protein>
<dbReference type="AlphaFoldDB" id="A0A0V0GQ48"/>
<dbReference type="PANTHER" id="PTHR33116">
    <property type="entry name" value="REVERSE TRANSCRIPTASE ZINC-BINDING DOMAIN-CONTAINING PROTEIN-RELATED-RELATED"/>
    <property type="match status" value="1"/>
</dbReference>
<accession>A0A0V0GQ48</accession>